<accession>A0A243Q3T5</accession>
<dbReference type="Gene3D" id="2.40.40.20">
    <property type="match status" value="1"/>
</dbReference>
<dbReference type="Gene3D" id="3.40.228.10">
    <property type="entry name" value="Dimethylsulfoxide Reductase, domain 2"/>
    <property type="match status" value="1"/>
</dbReference>
<dbReference type="Pfam" id="PF04879">
    <property type="entry name" value="Molybdop_Fe4S4"/>
    <property type="match status" value="1"/>
</dbReference>
<dbReference type="SMART" id="SM00926">
    <property type="entry name" value="Molybdop_Fe4S4"/>
    <property type="match status" value="1"/>
</dbReference>
<dbReference type="EMBL" id="NGFO01000053">
    <property type="protein sequence ID" value="OUC75746.1"/>
    <property type="molecule type" value="Genomic_DNA"/>
</dbReference>
<dbReference type="RefSeq" id="WP_086537832.1">
    <property type="nucleotide sequence ID" value="NZ_NGFO01000053.1"/>
</dbReference>
<evidence type="ECO:0000256" key="2">
    <source>
        <dbReference type="ARBA" id="ARBA00022723"/>
    </source>
</evidence>
<keyword evidence="4" id="KW-0411">Iron-sulfur</keyword>
<evidence type="ECO:0000313" key="7">
    <source>
        <dbReference type="Proteomes" id="UP000194632"/>
    </source>
</evidence>
<reference evidence="6 7" key="1">
    <citation type="submission" date="2017-05" db="EMBL/GenBank/DDBJ databases">
        <title>Biotechnological potential of actinobacteria isolated from South African environments.</title>
        <authorList>
            <person name="Le Roes-Hill M."/>
            <person name="Prins A."/>
            <person name="Durrell K.A."/>
        </authorList>
    </citation>
    <scope>NUCLEOTIDE SEQUENCE [LARGE SCALE GENOMIC DNA]</scope>
    <source>
        <strain evidence="6">BS2</strain>
    </source>
</reference>
<evidence type="ECO:0000313" key="6">
    <source>
        <dbReference type="EMBL" id="OUC75746.1"/>
    </source>
</evidence>
<dbReference type="GO" id="GO:0046872">
    <property type="term" value="F:metal ion binding"/>
    <property type="evidence" value="ECO:0007669"/>
    <property type="project" value="UniProtKB-KW"/>
</dbReference>
<dbReference type="OrthoDB" id="7376058at2"/>
<dbReference type="STRING" id="417102.CA982_25100"/>
<dbReference type="InterPro" id="IPR006963">
    <property type="entry name" value="Mopterin_OxRdtase_4Fe-4S_dom"/>
</dbReference>
<dbReference type="InterPro" id="IPR050612">
    <property type="entry name" value="Prok_Mopterin_Oxidored"/>
</dbReference>
<dbReference type="PANTHER" id="PTHR43742">
    <property type="entry name" value="TRIMETHYLAMINE-N-OXIDE REDUCTASE"/>
    <property type="match status" value="1"/>
</dbReference>
<dbReference type="Gene3D" id="2.20.25.90">
    <property type="entry name" value="ADC-like domains"/>
    <property type="match status" value="1"/>
</dbReference>
<dbReference type="PROSITE" id="PS51669">
    <property type="entry name" value="4FE4S_MOW_BIS_MGD"/>
    <property type="match status" value="1"/>
</dbReference>
<feature type="domain" description="4Fe-4S Mo/W bis-MGD-type" evidence="5">
    <location>
        <begin position="16"/>
        <end position="73"/>
    </location>
</feature>
<dbReference type="GO" id="GO:0051536">
    <property type="term" value="F:iron-sulfur cluster binding"/>
    <property type="evidence" value="ECO:0007669"/>
    <property type="project" value="UniProtKB-KW"/>
</dbReference>
<dbReference type="GO" id="GO:0043546">
    <property type="term" value="F:molybdopterin cofactor binding"/>
    <property type="evidence" value="ECO:0007669"/>
    <property type="project" value="InterPro"/>
</dbReference>
<dbReference type="SUPFAM" id="SSF50692">
    <property type="entry name" value="ADC-like"/>
    <property type="match status" value="1"/>
</dbReference>
<comment type="caution">
    <text evidence="6">The sequence shown here is derived from an EMBL/GenBank/DDBJ whole genome shotgun (WGS) entry which is preliminary data.</text>
</comment>
<comment type="similarity">
    <text evidence="1">Belongs to the prokaryotic molybdopterin-containing oxidoreductase family.</text>
</comment>
<dbReference type="Gene3D" id="3.40.50.740">
    <property type="match status" value="1"/>
</dbReference>
<organism evidence="6 7">
    <name type="scientific">Gordonia lacunae</name>
    <dbReference type="NCBI Taxonomy" id="417102"/>
    <lineage>
        <taxon>Bacteria</taxon>
        <taxon>Bacillati</taxon>
        <taxon>Actinomycetota</taxon>
        <taxon>Actinomycetes</taxon>
        <taxon>Mycobacteriales</taxon>
        <taxon>Gordoniaceae</taxon>
        <taxon>Gordonia</taxon>
    </lineage>
</organism>
<gene>
    <name evidence="6" type="ORF">CA982_25100</name>
</gene>
<dbReference type="GO" id="GO:0016491">
    <property type="term" value="F:oxidoreductase activity"/>
    <property type="evidence" value="ECO:0007669"/>
    <property type="project" value="InterPro"/>
</dbReference>
<dbReference type="PANTHER" id="PTHR43742:SF2">
    <property type="entry name" value="ASSIMILATORY NITRATE REDUCTASE CATALYTIC SUBUNIT"/>
    <property type="match status" value="1"/>
</dbReference>
<evidence type="ECO:0000259" key="5">
    <source>
        <dbReference type="PROSITE" id="PS51669"/>
    </source>
</evidence>
<dbReference type="Pfam" id="PF00384">
    <property type="entry name" value="Molybdopterin"/>
    <property type="match status" value="1"/>
</dbReference>
<dbReference type="Proteomes" id="UP000194632">
    <property type="component" value="Unassembled WGS sequence"/>
</dbReference>
<evidence type="ECO:0000256" key="1">
    <source>
        <dbReference type="ARBA" id="ARBA00010312"/>
    </source>
</evidence>
<evidence type="ECO:0000256" key="4">
    <source>
        <dbReference type="ARBA" id="ARBA00023014"/>
    </source>
</evidence>
<keyword evidence="7" id="KW-1185">Reference proteome</keyword>
<dbReference type="SUPFAM" id="SSF53706">
    <property type="entry name" value="Formate dehydrogenase/DMSO reductase, domains 1-3"/>
    <property type="match status" value="1"/>
</dbReference>
<sequence length="737" mass="80105">MSSRSLEVQRRHRAGPVQKRTFCGICEASCGLVATLDDSGRLTTLRPDPDHPASRGFACSKGVQFGRVVDDPDRVTVPLRRTPGGDFEPATWDEAFDDIGVRLRAVRDRHGTGSIGVAWGNPIAWNYSATVTMNGFAAALKTKHHYTSASVDVNNYWTAAAMMYGNPTVNPLPDFAASHFALIVGANPVVSHGSLVTTGRIREVLLDIPRRGGRVIVVDPRRTETARLFEHVAITPGADAWLLLAMIRVIFDEKLEDTRMLTLQTTGVDGLRRLAAKVDVPRAAVETGIGVAAITDMARSLAAAPTASVYGRCGASLGPYSTVVKYLLDALSIVTGNFDRRGGMVLGDPMVDFETLGARFGIAGRGRWRTRVDNVPEVMGTAPLACLPREITTPGSGQLRALIAMSSNMVTSAPESTATAEALSQLELMVSLDPYVTETSRLAHWVLPPTLWLEREQLPVFTQAQSTVPNAQWVAPILTPRGEARDDWWILDQIARRIGIVPSVAPVARALGRFGFRPSPSTITDWVLRTGRHGDLFGLRRTGLNKNKLLSHQGAIKLGEACPVGVLEQKLHTPDKRIHLDVPELASEVDRMVAAETDYPQFPLRLFSIRELRSHNSWLHNIPELMVGRRGCHATVNPRNARALGLHDHDDVVIRSPWGQVTTTVRVSEEVAPDSVGLTHGWGHAGSWRTAVAASGSNYNLLTPNRADLIDRPSGNAFFNGIPVSIHAVADDGNWSA</sequence>
<name>A0A243Q3T5_9ACTN</name>
<dbReference type="Pfam" id="PF01568">
    <property type="entry name" value="Molydop_binding"/>
    <property type="match status" value="1"/>
</dbReference>
<evidence type="ECO:0000256" key="3">
    <source>
        <dbReference type="ARBA" id="ARBA00023004"/>
    </source>
</evidence>
<dbReference type="InterPro" id="IPR006657">
    <property type="entry name" value="MoPterin_dinucl-bd_dom"/>
</dbReference>
<dbReference type="InterPro" id="IPR009010">
    <property type="entry name" value="Asp_de-COase-like_dom_sf"/>
</dbReference>
<keyword evidence="2" id="KW-0479">Metal-binding</keyword>
<dbReference type="AlphaFoldDB" id="A0A243Q3T5"/>
<proteinExistence type="inferred from homology"/>
<dbReference type="InterPro" id="IPR006656">
    <property type="entry name" value="Mopterin_OxRdtase"/>
</dbReference>
<protein>
    <submittedName>
        <fullName evidence="6">Molybdopterin oxidoreductase</fullName>
    </submittedName>
</protein>
<keyword evidence="3" id="KW-0408">Iron</keyword>